<dbReference type="AlphaFoldDB" id="A0A6N2ZEB0"/>
<feature type="region of interest" description="Disordered" evidence="1">
    <location>
        <begin position="1"/>
        <end position="41"/>
    </location>
</feature>
<evidence type="ECO:0000313" key="2">
    <source>
        <dbReference type="EMBL" id="VYT76903.1"/>
    </source>
</evidence>
<organism evidence="2">
    <name type="scientific">Veillonella atypica</name>
    <dbReference type="NCBI Taxonomy" id="39777"/>
    <lineage>
        <taxon>Bacteria</taxon>
        <taxon>Bacillati</taxon>
        <taxon>Bacillota</taxon>
        <taxon>Negativicutes</taxon>
        <taxon>Veillonellales</taxon>
        <taxon>Veillonellaceae</taxon>
        <taxon>Veillonella</taxon>
    </lineage>
</organism>
<sequence>MAKNAPKPINEGYERRDGAQKTTSGKPVRPAPPPSSPTPKK</sequence>
<name>A0A6N2ZEB0_9FIRM</name>
<proteinExistence type="predicted"/>
<evidence type="ECO:0000256" key="1">
    <source>
        <dbReference type="SAM" id="MobiDB-lite"/>
    </source>
</evidence>
<accession>A0A6N2ZEB0</accession>
<reference evidence="2" key="1">
    <citation type="submission" date="2019-11" db="EMBL/GenBank/DDBJ databases">
        <authorList>
            <person name="Feng L."/>
        </authorList>
    </citation>
    <scope>NUCLEOTIDE SEQUENCE</scope>
    <source>
        <strain evidence="2">VatypicaLFYP47</strain>
    </source>
</reference>
<feature type="compositionally biased region" description="Pro residues" evidence="1">
    <location>
        <begin position="29"/>
        <end position="41"/>
    </location>
</feature>
<protein>
    <submittedName>
        <fullName evidence="2">Uncharacterized protein</fullName>
    </submittedName>
</protein>
<dbReference type="EMBL" id="CACRUN010000006">
    <property type="protein sequence ID" value="VYT76903.1"/>
    <property type="molecule type" value="Genomic_DNA"/>
</dbReference>
<gene>
    <name evidence="2" type="ORF">VALFYP47_00782</name>
</gene>